<evidence type="ECO:0008006" key="4">
    <source>
        <dbReference type="Google" id="ProtNLM"/>
    </source>
</evidence>
<dbReference type="AlphaFoldDB" id="A0A2G1BY85"/>
<name>A0A2G1BY85_9FLAO</name>
<keyword evidence="1" id="KW-0472">Membrane</keyword>
<organism evidence="2 3">
    <name type="scientific">Tenacibaculum discolor</name>
    <dbReference type="NCBI Taxonomy" id="361581"/>
    <lineage>
        <taxon>Bacteria</taxon>
        <taxon>Pseudomonadati</taxon>
        <taxon>Bacteroidota</taxon>
        <taxon>Flavobacteriia</taxon>
        <taxon>Flavobacteriales</taxon>
        <taxon>Flavobacteriaceae</taxon>
        <taxon>Tenacibaculum</taxon>
    </lineage>
</organism>
<keyword evidence="1" id="KW-1133">Transmembrane helix</keyword>
<evidence type="ECO:0000313" key="2">
    <source>
        <dbReference type="EMBL" id="PHN99002.1"/>
    </source>
</evidence>
<feature type="transmembrane region" description="Helical" evidence="1">
    <location>
        <begin position="35"/>
        <end position="68"/>
    </location>
</feature>
<evidence type="ECO:0000313" key="3">
    <source>
        <dbReference type="Proteomes" id="UP000222163"/>
    </source>
</evidence>
<gene>
    <name evidence="2" type="ORF">CSC81_02140</name>
</gene>
<reference evidence="2 3" key="1">
    <citation type="journal article" date="2016" name="Nat. Commun.">
        <title>Microbial interactions lead to rapid micro-scale successions on model marine particles.</title>
        <authorList>
            <person name="Datta M.S."/>
            <person name="Sliwerska E."/>
            <person name="Gore J."/>
            <person name="Polz M.F."/>
            <person name="Cordero O.X."/>
        </authorList>
    </citation>
    <scope>NUCLEOTIDE SEQUENCE [LARGE SCALE GENOMIC DNA]</scope>
    <source>
        <strain evidence="2 3">4G03</strain>
    </source>
</reference>
<evidence type="ECO:0000256" key="1">
    <source>
        <dbReference type="SAM" id="Phobius"/>
    </source>
</evidence>
<keyword evidence="1" id="KW-0812">Transmembrane</keyword>
<protein>
    <recommendedName>
        <fullName evidence="4">YcxB-like protein domain-containing protein</fullName>
    </recommendedName>
</protein>
<dbReference type="Proteomes" id="UP000222163">
    <property type="component" value="Unassembled WGS sequence"/>
</dbReference>
<comment type="caution">
    <text evidence="2">The sequence shown here is derived from an EMBL/GenBank/DDBJ whole genome shotgun (WGS) entry which is preliminary data.</text>
</comment>
<accession>A0A2G1BY85</accession>
<proteinExistence type="predicted"/>
<sequence>MKFEIPFKSDIFLDQTELIIPLIYKAYLKDARESLIVGLTSTLIGVSIIIGKSYLGIVFIVLGVFYIIKSYPKFKSYNNLKTNHLKKTKEKITEMESNFGNGIFEFKEESIKYVDKNTKRDIKWTDFKGFKVKESNLLMILEPDKGDIMIIGKNEVGGENFEKIIEFVKTKLK</sequence>
<dbReference type="RefSeq" id="WP_099214128.1">
    <property type="nucleotide sequence ID" value="NZ_PDUU01000002.1"/>
</dbReference>
<dbReference type="EMBL" id="PDUU01000002">
    <property type="protein sequence ID" value="PHN99002.1"/>
    <property type="molecule type" value="Genomic_DNA"/>
</dbReference>